<evidence type="ECO:0000259" key="8">
    <source>
        <dbReference type="Pfam" id="PF13359"/>
    </source>
</evidence>
<comment type="cofactor">
    <cofactor evidence="1">
        <name>a divalent metal cation</name>
        <dbReference type="ChEBI" id="CHEBI:60240"/>
    </cofactor>
</comment>
<dbReference type="GO" id="GO:0004518">
    <property type="term" value="F:nuclease activity"/>
    <property type="evidence" value="ECO:0007669"/>
    <property type="project" value="UniProtKB-KW"/>
</dbReference>
<sequence>MNERLNMMLHEWREVKNDRPFSGAQKITNQLQGHHQRCPDQYRISVPNFLALCSELESMGLQSNGNVTLEEQVAMFMQCLGQAHNFRTIGEDFQHSLETDAIDAIDGTHIKAYVDQKDEFKERFINRKGEATQNVMAAVDFDENFVAVVAGWEGSAHDNIILRSAVEEGFLRVPHGKYYLVDAGYANTPQFLAPYRRVSYHLASFRDRARARGGYQYDNAEELFNHRHAQLRNVVERTFGIVKNRFHILNDMLRFDFKTQVKIVAACCTLHNFIKHHDRLRNVSDDNIVEVPQFNQGSQDGGNGDSEDLQNWEDEIIDSQAEVNLRESIKNTLWQMRQSA</sequence>
<dbReference type="Pfam" id="PF26138">
    <property type="entry name" value="DUF8040"/>
    <property type="match status" value="1"/>
</dbReference>
<dbReference type="AlphaFoldDB" id="A0AAD5ZMM5"/>
<evidence type="ECO:0000256" key="3">
    <source>
        <dbReference type="ARBA" id="ARBA00006958"/>
    </source>
</evidence>
<keyword evidence="4" id="KW-0540">Nuclease</keyword>
<feature type="domain" description="DDE Tnp4" evidence="8">
    <location>
        <begin position="105"/>
        <end position="272"/>
    </location>
</feature>
<evidence type="ECO:0000313" key="10">
    <source>
        <dbReference type="EMBL" id="KAJ3700726.1"/>
    </source>
</evidence>
<dbReference type="GO" id="GO:0046872">
    <property type="term" value="F:metal ion binding"/>
    <property type="evidence" value="ECO:0007669"/>
    <property type="project" value="UniProtKB-KW"/>
</dbReference>
<dbReference type="Pfam" id="PF13359">
    <property type="entry name" value="DDE_Tnp_4"/>
    <property type="match status" value="1"/>
</dbReference>
<comment type="caution">
    <text evidence="10">The sequence shown here is derived from an EMBL/GenBank/DDBJ whole genome shotgun (WGS) entry which is preliminary data.</text>
</comment>
<evidence type="ECO:0000256" key="5">
    <source>
        <dbReference type="ARBA" id="ARBA00022723"/>
    </source>
</evidence>
<dbReference type="PANTHER" id="PTHR22930">
    <property type="match status" value="1"/>
</dbReference>
<name>A0AAD5ZMM5_9POAL</name>
<evidence type="ECO:0000256" key="2">
    <source>
        <dbReference type="ARBA" id="ARBA00004123"/>
    </source>
</evidence>
<accession>A0AAD5ZMM5</accession>
<reference evidence="10 11" key="1">
    <citation type="journal article" date="2022" name="Cell">
        <title>Repeat-based holocentromeres influence genome architecture and karyotype evolution.</title>
        <authorList>
            <person name="Hofstatter P.G."/>
            <person name="Thangavel G."/>
            <person name="Lux T."/>
            <person name="Neumann P."/>
            <person name="Vondrak T."/>
            <person name="Novak P."/>
            <person name="Zhang M."/>
            <person name="Costa L."/>
            <person name="Castellani M."/>
            <person name="Scott A."/>
            <person name="Toegelov H."/>
            <person name="Fuchs J."/>
            <person name="Mata-Sucre Y."/>
            <person name="Dias Y."/>
            <person name="Vanzela A.L.L."/>
            <person name="Huettel B."/>
            <person name="Almeida C.C.S."/>
            <person name="Simkova H."/>
            <person name="Souza G."/>
            <person name="Pedrosa-Harand A."/>
            <person name="Macas J."/>
            <person name="Mayer K.F.X."/>
            <person name="Houben A."/>
            <person name="Marques A."/>
        </authorList>
    </citation>
    <scope>NUCLEOTIDE SEQUENCE [LARGE SCALE GENOMIC DNA]</scope>
    <source>
        <strain evidence="10">RhyTen1mFocal</strain>
    </source>
</reference>
<evidence type="ECO:0008006" key="12">
    <source>
        <dbReference type="Google" id="ProtNLM"/>
    </source>
</evidence>
<evidence type="ECO:0000256" key="6">
    <source>
        <dbReference type="ARBA" id="ARBA00022801"/>
    </source>
</evidence>
<keyword evidence="5" id="KW-0479">Metal-binding</keyword>
<evidence type="ECO:0000256" key="4">
    <source>
        <dbReference type="ARBA" id="ARBA00022722"/>
    </source>
</evidence>
<proteinExistence type="inferred from homology"/>
<dbReference type="GO" id="GO:0005634">
    <property type="term" value="C:nucleus"/>
    <property type="evidence" value="ECO:0007669"/>
    <property type="project" value="UniProtKB-SubCell"/>
</dbReference>
<dbReference type="InterPro" id="IPR058353">
    <property type="entry name" value="DUF8040"/>
</dbReference>
<gene>
    <name evidence="10" type="ORF">LUZ61_004431</name>
</gene>
<keyword evidence="7" id="KW-0539">Nucleus</keyword>
<evidence type="ECO:0000259" key="9">
    <source>
        <dbReference type="Pfam" id="PF26138"/>
    </source>
</evidence>
<evidence type="ECO:0000256" key="7">
    <source>
        <dbReference type="ARBA" id="ARBA00023242"/>
    </source>
</evidence>
<keyword evidence="6" id="KW-0378">Hydrolase</keyword>
<feature type="domain" description="DUF8040" evidence="9">
    <location>
        <begin position="21"/>
        <end position="99"/>
    </location>
</feature>
<dbReference type="InterPro" id="IPR027806">
    <property type="entry name" value="HARBI1_dom"/>
</dbReference>
<dbReference type="GO" id="GO:0016787">
    <property type="term" value="F:hydrolase activity"/>
    <property type="evidence" value="ECO:0007669"/>
    <property type="project" value="UniProtKB-KW"/>
</dbReference>
<dbReference type="EMBL" id="JAMRDG010000001">
    <property type="protein sequence ID" value="KAJ3700726.1"/>
    <property type="molecule type" value="Genomic_DNA"/>
</dbReference>
<dbReference type="PANTHER" id="PTHR22930:SF259">
    <property type="entry name" value="OS08G0106900 PROTEIN"/>
    <property type="match status" value="1"/>
</dbReference>
<evidence type="ECO:0000256" key="1">
    <source>
        <dbReference type="ARBA" id="ARBA00001968"/>
    </source>
</evidence>
<protein>
    <recommendedName>
        <fullName evidence="12">DDE Tnp4 domain-containing protein</fullName>
    </recommendedName>
</protein>
<organism evidence="10 11">
    <name type="scientific">Rhynchospora tenuis</name>
    <dbReference type="NCBI Taxonomy" id="198213"/>
    <lineage>
        <taxon>Eukaryota</taxon>
        <taxon>Viridiplantae</taxon>
        <taxon>Streptophyta</taxon>
        <taxon>Embryophyta</taxon>
        <taxon>Tracheophyta</taxon>
        <taxon>Spermatophyta</taxon>
        <taxon>Magnoliopsida</taxon>
        <taxon>Liliopsida</taxon>
        <taxon>Poales</taxon>
        <taxon>Cyperaceae</taxon>
        <taxon>Cyperoideae</taxon>
        <taxon>Rhynchosporeae</taxon>
        <taxon>Rhynchospora</taxon>
    </lineage>
</organism>
<keyword evidence="11" id="KW-1185">Reference proteome</keyword>
<dbReference type="Proteomes" id="UP001210211">
    <property type="component" value="Unassembled WGS sequence"/>
</dbReference>
<dbReference type="InterPro" id="IPR045249">
    <property type="entry name" value="HARBI1-like"/>
</dbReference>
<comment type="similarity">
    <text evidence="3">Belongs to the HARBI1 family.</text>
</comment>
<evidence type="ECO:0000313" key="11">
    <source>
        <dbReference type="Proteomes" id="UP001210211"/>
    </source>
</evidence>
<comment type="subcellular location">
    <subcellularLocation>
        <location evidence="2">Nucleus</location>
    </subcellularLocation>
</comment>